<dbReference type="EMBL" id="JAACXV010013858">
    <property type="protein sequence ID" value="KAF7272063.1"/>
    <property type="molecule type" value="Genomic_DNA"/>
</dbReference>
<sequence>MEQKYLFQVQHRVATNYGCWIADKLITGAGGTKQHYLVPRPDHVQRLDTQSDGVKWAWTLRPSRTSVDDYDDGSENQEFVGLPPQFVPPRGEL</sequence>
<comment type="caution">
    <text evidence="2">The sequence shown here is derived from an EMBL/GenBank/DDBJ whole genome shotgun (WGS) entry which is preliminary data.</text>
</comment>
<organism evidence="2 3">
    <name type="scientific">Rhynchophorus ferrugineus</name>
    <name type="common">Red palm weevil</name>
    <name type="synonym">Curculio ferrugineus</name>
    <dbReference type="NCBI Taxonomy" id="354439"/>
    <lineage>
        <taxon>Eukaryota</taxon>
        <taxon>Metazoa</taxon>
        <taxon>Ecdysozoa</taxon>
        <taxon>Arthropoda</taxon>
        <taxon>Hexapoda</taxon>
        <taxon>Insecta</taxon>
        <taxon>Pterygota</taxon>
        <taxon>Neoptera</taxon>
        <taxon>Endopterygota</taxon>
        <taxon>Coleoptera</taxon>
        <taxon>Polyphaga</taxon>
        <taxon>Cucujiformia</taxon>
        <taxon>Curculionidae</taxon>
        <taxon>Dryophthorinae</taxon>
        <taxon>Rhynchophorus</taxon>
    </lineage>
</organism>
<evidence type="ECO:0000256" key="1">
    <source>
        <dbReference type="SAM" id="MobiDB-lite"/>
    </source>
</evidence>
<evidence type="ECO:0000313" key="3">
    <source>
        <dbReference type="Proteomes" id="UP000625711"/>
    </source>
</evidence>
<keyword evidence="3" id="KW-1185">Reference proteome</keyword>
<dbReference type="Proteomes" id="UP000625711">
    <property type="component" value="Unassembled WGS sequence"/>
</dbReference>
<dbReference type="AlphaFoldDB" id="A0A834I5N3"/>
<gene>
    <name evidence="2" type="ORF">GWI33_015117</name>
</gene>
<accession>A0A834I5N3</accession>
<reference evidence="2" key="1">
    <citation type="submission" date="2020-08" db="EMBL/GenBank/DDBJ databases">
        <title>Genome sequencing and assembly of the red palm weevil Rhynchophorus ferrugineus.</title>
        <authorList>
            <person name="Dias G.B."/>
            <person name="Bergman C.M."/>
            <person name="Manee M."/>
        </authorList>
    </citation>
    <scope>NUCLEOTIDE SEQUENCE</scope>
    <source>
        <strain evidence="2">AA-2017</strain>
        <tissue evidence="2">Whole larva</tissue>
    </source>
</reference>
<name>A0A834I5N3_RHYFE</name>
<feature type="region of interest" description="Disordered" evidence="1">
    <location>
        <begin position="66"/>
        <end position="93"/>
    </location>
</feature>
<evidence type="ECO:0000313" key="2">
    <source>
        <dbReference type="EMBL" id="KAF7272063.1"/>
    </source>
</evidence>
<protein>
    <submittedName>
        <fullName evidence="2">Uncharacterized protein</fullName>
    </submittedName>
</protein>
<proteinExistence type="predicted"/>